<comment type="caution">
    <text evidence="7">The sequence shown here is derived from an EMBL/GenBank/DDBJ whole genome shotgun (WGS) entry which is preliminary data.</text>
</comment>
<gene>
    <name evidence="7" type="ORF">CcCBS67573_g09867</name>
</gene>
<keyword evidence="5" id="KW-0812">Transmembrane</keyword>
<feature type="compositionally biased region" description="Low complexity" evidence="4">
    <location>
        <begin position="828"/>
        <end position="839"/>
    </location>
</feature>
<keyword evidence="5" id="KW-0472">Membrane</keyword>
<feature type="domain" description="SH3" evidence="6">
    <location>
        <begin position="1278"/>
        <end position="1339"/>
    </location>
</feature>
<dbReference type="PANTHER" id="PTHR46218:SF4">
    <property type="entry name" value="LIM AND SH3 DOMAIN PROTEIN LASP"/>
    <property type="match status" value="1"/>
</dbReference>
<feature type="domain" description="SH3" evidence="6">
    <location>
        <begin position="345"/>
        <end position="406"/>
    </location>
</feature>
<proteinExistence type="predicted"/>
<feature type="transmembrane region" description="Helical" evidence="5">
    <location>
        <begin position="274"/>
        <end position="295"/>
    </location>
</feature>
<reference evidence="7 8" key="1">
    <citation type="journal article" date="2019" name="Sci. Rep.">
        <title>Comparative genomics of chytrid fungi reveal insights into the obligate biotrophic and pathogenic lifestyle of Synchytrium endobioticum.</title>
        <authorList>
            <person name="van de Vossenberg B.T.L.H."/>
            <person name="Warris S."/>
            <person name="Nguyen H.D.T."/>
            <person name="van Gent-Pelzer M.P.E."/>
            <person name="Joly D.L."/>
            <person name="van de Geest H.C."/>
            <person name="Bonants P.J.M."/>
            <person name="Smith D.S."/>
            <person name="Levesque C.A."/>
            <person name="van der Lee T.A.J."/>
        </authorList>
    </citation>
    <scope>NUCLEOTIDE SEQUENCE [LARGE SCALE GENOMIC DNA]</scope>
    <source>
        <strain evidence="7 8">CBS 675.73</strain>
    </source>
</reference>
<feature type="compositionally biased region" description="Polar residues" evidence="4">
    <location>
        <begin position="1151"/>
        <end position="1170"/>
    </location>
</feature>
<dbReference type="InterPro" id="IPR036028">
    <property type="entry name" value="SH3-like_dom_sf"/>
</dbReference>
<feature type="compositionally biased region" description="Low complexity" evidence="4">
    <location>
        <begin position="253"/>
        <end position="268"/>
    </location>
</feature>
<keyword evidence="1 3" id="KW-0728">SH3 domain</keyword>
<keyword evidence="8" id="KW-1185">Reference proteome</keyword>
<evidence type="ECO:0000256" key="4">
    <source>
        <dbReference type="SAM" id="MobiDB-lite"/>
    </source>
</evidence>
<feature type="region of interest" description="Disordered" evidence="4">
    <location>
        <begin position="237"/>
        <end position="268"/>
    </location>
</feature>
<evidence type="ECO:0000256" key="1">
    <source>
        <dbReference type="ARBA" id="ARBA00022443"/>
    </source>
</evidence>
<feature type="region of interest" description="Disordered" evidence="4">
    <location>
        <begin position="1137"/>
        <end position="1190"/>
    </location>
</feature>
<feature type="domain" description="SH3" evidence="6">
    <location>
        <begin position="964"/>
        <end position="1025"/>
    </location>
</feature>
<feature type="domain" description="SH3" evidence="6">
    <location>
        <begin position="1363"/>
        <end position="1424"/>
    </location>
</feature>
<dbReference type="PANTHER" id="PTHR46218">
    <property type="entry name" value="LASP"/>
    <property type="match status" value="1"/>
</dbReference>
<evidence type="ECO:0000259" key="6">
    <source>
        <dbReference type="PROSITE" id="PS50002"/>
    </source>
</evidence>
<dbReference type="OrthoDB" id="5595608at2759"/>
<dbReference type="InterPro" id="IPR001452">
    <property type="entry name" value="SH3_domain"/>
</dbReference>
<feature type="region of interest" description="Disordered" evidence="4">
    <location>
        <begin position="1559"/>
        <end position="1617"/>
    </location>
</feature>
<feature type="domain" description="SH3" evidence="6">
    <location>
        <begin position="1493"/>
        <end position="1554"/>
    </location>
</feature>
<feature type="domain" description="SH3" evidence="6">
    <location>
        <begin position="1053"/>
        <end position="1114"/>
    </location>
</feature>
<dbReference type="CDD" id="cd00174">
    <property type="entry name" value="SH3"/>
    <property type="match status" value="1"/>
</dbReference>
<dbReference type="Pfam" id="PF14604">
    <property type="entry name" value="SH3_9"/>
    <property type="match status" value="1"/>
</dbReference>
<feature type="domain" description="SH3" evidence="6">
    <location>
        <begin position="477"/>
        <end position="538"/>
    </location>
</feature>
<feature type="region of interest" description="Disordered" evidence="4">
    <location>
        <begin position="818"/>
        <end position="839"/>
    </location>
</feature>
<dbReference type="InterPro" id="IPR051759">
    <property type="entry name" value="LIM-SH3_domain_protein"/>
</dbReference>
<protein>
    <recommendedName>
        <fullName evidence="6">SH3 domain-containing protein</fullName>
    </recommendedName>
</protein>
<accession>A0A507DNK9</accession>
<keyword evidence="2" id="KW-0677">Repeat</keyword>
<dbReference type="SMART" id="SM00326">
    <property type="entry name" value="SH3"/>
    <property type="match status" value="8"/>
</dbReference>
<organism evidence="7 8">
    <name type="scientific">Chytriomyces confervae</name>
    <dbReference type="NCBI Taxonomy" id="246404"/>
    <lineage>
        <taxon>Eukaryota</taxon>
        <taxon>Fungi</taxon>
        <taxon>Fungi incertae sedis</taxon>
        <taxon>Chytridiomycota</taxon>
        <taxon>Chytridiomycota incertae sedis</taxon>
        <taxon>Chytridiomycetes</taxon>
        <taxon>Chytridiales</taxon>
        <taxon>Chytriomycetaceae</taxon>
        <taxon>Chytriomyces</taxon>
    </lineage>
</organism>
<evidence type="ECO:0000313" key="8">
    <source>
        <dbReference type="Proteomes" id="UP000320333"/>
    </source>
</evidence>
<dbReference type="SUPFAM" id="SSF50044">
    <property type="entry name" value="SH3-domain"/>
    <property type="match status" value="8"/>
</dbReference>
<sequence>MDVPSSNVCIPLRDSAMCSSFAQFTAYIPANVAYKVKTVADFDTLMRESIDLSSGDNATGFGSLIASDNGYNCSGFTGGLRYLQSTLCAYFVGLAQGTCATERVPKLPLCLGTADAFFASWGGVLGNQSVCQNGPGQAADLYKNALMASMQGILNSDLDCLVAQSPETGTCGFSSAKEASSFCASNLDTCCSTLALNASVPFPGNSTAFANKPVSATIPSSTSTSLTTSNLEATSSQNATIVSGASGNSKARQTQSTSSNQADDQSQSSKPLPLAAIISASVAGLVLIIAGIVAIRHRRRRSDNIEDANPPVKGNSPAKSVNNYAFPASAAPMPVPFVAPIQVSSDREGQTAVRPYSPVLDDELYIVAGDEIIVDTKYEDGWAYGHNLRTRKNGVFPVSIFKDMPMNFDTGNDGDRSTIVESLYSKRASSLYIAPSTLNKLSLKRVVSANQKFDSVYTRASTVPSKSTMSPMYSRSDSGNIHTVLHDFKPALDDEIELRDGDRVQVDCEYDDGWGYGINFKTNREGLFPLDCLDGFSEGGVKVDARARSIRVSSVFGYDKPPSLVPDRVERSATIVLDGIHCPGEALPIVMLTSRDPHRKRRSPAEKPKAASASLGLRYATARASAVANTDYFVFLDQSTATPAFSNVSSFDSYMKLWADNSPEFASQMQTQYSCPGWTTTTLALRYHLTAYCGVWAYIGSTACPAQQGASPQMSPVCRDPVMDFVSSWNKLMNNSTICSSNPTTEVAKRRDTYLGLFTELLKGGLSNQGCTIAVAADAGSFCGFQTAQEGQSWCNQNYDVCCAFNSQLKQVLPAPLETSAAPTPSRTSDSNVSGTGSSSGVPIVPIAIGGGIALILIIAILTCCVWRATPAKRRSHAIPDGLHRAPSFEMRSNDGGVVKSWDEQNQMDAYSNSQFQQQQNMRHEVSSSRNSYYKPVVPQVGANKWGVPLSPSVAMNVGVVGDPRVKNYWVVVNFRPENPDEMPLVIGDVVTIQQIYDDDWCFGRNLSKQIEGIFPFECVAESPNAKLAGVPSKNKFNRRESSLYGESNNQPADDGSFKVIFAYYPSMADEIELHIGDRAAVVESYDDGWAFGVNMTTRAEGLFPLDILENYTSQTPMGPETLRRIRESSRYSTFSTLKKPIPTPQPVLNLKNTTPQPSFPVQKQNASPQPTFPQKQQSAPQPQPFPPSAAAISVPSFAGKSYFVIYDFKPIQPDEVTLRVGDRVTIKQNYDDGWALGSNITTKLEGLFPLDTLAIDASRETLQRKNRQSSIYESQSLANGSERVVYDFLPERPDEIKLRVGDEVVVNQEFDDGWAFGVNITTNEEGNFPLDCLSSYTEPQASVASSKKPKQRVSSIYETSTDAATGEKVIYDFNPERPDEIELRVGDVVVISQSFDDGWAIGTNLRTKQEGNFPLDCLAATAEPATPAKDQRSRQSSLYDANNYEPTNTNSLYTTGGLKTTDSYYAANTNSMYSAAGTNTNSMYGTTASQSILPRSDTAIFDFKPERADEIELRKGDTVVVQQEFDDGWGFGVNNRTNKKGNFPCDCLSSYADPSGTMPTLKSKHRVSSVYGDSEYGPDEQLPVPPLDVANLGSDEVAHSYTTTKPDEVPLSVGDR</sequence>
<dbReference type="Proteomes" id="UP000320333">
    <property type="component" value="Unassembled WGS sequence"/>
</dbReference>
<dbReference type="STRING" id="246404.A0A507DNK9"/>
<feature type="domain" description="SH3" evidence="6">
    <location>
        <begin position="1198"/>
        <end position="1259"/>
    </location>
</feature>
<feature type="transmembrane region" description="Helical" evidence="5">
    <location>
        <begin position="844"/>
        <end position="869"/>
    </location>
</feature>
<dbReference type="EMBL" id="QEAP01001035">
    <property type="protein sequence ID" value="TPX52458.1"/>
    <property type="molecule type" value="Genomic_DNA"/>
</dbReference>
<dbReference type="Gene3D" id="2.30.30.40">
    <property type="entry name" value="SH3 Domains"/>
    <property type="match status" value="8"/>
</dbReference>
<feature type="region of interest" description="Disordered" evidence="4">
    <location>
        <begin position="1425"/>
        <end position="1445"/>
    </location>
</feature>
<evidence type="ECO:0000256" key="2">
    <source>
        <dbReference type="ARBA" id="ARBA00022737"/>
    </source>
</evidence>
<name>A0A507DNK9_9FUNG</name>
<feature type="non-terminal residue" evidence="7">
    <location>
        <position position="1617"/>
    </location>
</feature>
<dbReference type="PROSITE" id="PS50002">
    <property type="entry name" value="SH3"/>
    <property type="match status" value="8"/>
</dbReference>
<keyword evidence="5" id="KW-1133">Transmembrane helix</keyword>
<feature type="compositionally biased region" description="Polar residues" evidence="4">
    <location>
        <begin position="1435"/>
        <end position="1445"/>
    </location>
</feature>
<evidence type="ECO:0000256" key="5">
    <source>
        <dbReference type="SAM" id="Phobius"/>
    </source>
</evidence>
<evidence type="ECO:0000256" key="3">
    <source>
        <dbReference type="PROSITE-ProRule" id="PRU00192"/>
    </source>
</evidence>
<evidence type="ECO:0000313" key="7">
    <source>
        <dbReference type="EMBL" id="TPX52458.1"/>
    </source>
</evidence>
<feature type="compositionally biased region" description="Polar residues" evidence="4">
    <location>
        <begin position="237"/>
        <end position="252"/>
    </location>
</feature>
<dbReference type="Pfam" id="PF00018">
    <property type="entry name" value="SH3_1"/>
    <property type="match status" value="6"/>
</dbReference>